<dbReference type="GO" id="GO:0007168">
    <property type="term" value="P:receptor guanylyl cyclase signaling pathway"/>
    <property type="evidence" value="ECO:0007669"/>
    <property type="project" value="TreeGrafter"/>
</dbReference>
<dbReference type="InterPro" id="IPR001170">
    <property type="entry name" value="ANPR/GUC"/>
</dbReference>
<dbReference type="PROSITE" id="PS00452">
    <property type="entry name" value="GUANYLATE_CYCLASE_1"/>
    <property type="match status" value="1"/>
</dbReference>
<evidence type="ECO:0000256" key="3">
    <source>
        <dbReference type="ARBA" id="ARBA00022692"/>
    </source>
</evidence>
<dbReference type="GO" id="GO:0005525">
    <property type="term" value="F:GTP binding"/>
    <property type="evidence" value="ECO:0007669"/>
    <property type="project" value="UniProtKB-KW"/>
</dbReference>
<dbReference type="PRINTS" id="PR00255">
    <property type="entry name" value="NATPEPTIDER"/>
</dbReference>
<dbReference type="Pfam" id="PF01094">
    <property type="entry name" value="ANF_receptor"/>
    <property type="match status" value="1"/>
</dbReference>
<dbReference type="PROSITE" id="PS50011">
    <property type="entry name" value="PROTEIN_KINASE_DOM"/>
    <property type="match status" value="1"/>
</dbReference>
<dbReference type="InterPro" id="IPR050401">
    <property type="entry name" value="Cyclic_nucleotide_synthase"/>
</dbReference>
<dbReference type="CDD" id="cd07302">
    <property type="entry name" value="CHD"/>
    <property type="match status" value="1"/>
</dbReference>
<keyword evidence="4 15" id="KW-0732">Signal</keyword>
<protein>
    <recommendedName>
        <fullName evidence="2 14">Guanylate cyclase</fullName>
        <ecNumber evidence="2 14">4.6.1.2</ecNumber>
    </recommendedName>
</protein>
<keyword evidence="8" id="KW-0472">Membrane</keyword>
<dbReference type="InterPro" id="IPR001245">
    <property type="entry name" value="Ser-Thr/Tyr_kinase_cat_dom"/>
</dbReference>
<keyword evidence="9 18" id="KW-0675">Receptor</keyword>
<keyword evidence="10" id="KW-0325">Glycoprotein</keyword>
<dbReference type="Gene3D" id="3.40.50.2300">
    <property type="match status" value="2"/>
</dbReference>
<organism evidence="18">
    <name type="scientific">Fimbriaphyllia ancora</name>
    <name type="common">Hammer coral</name>
    <name type="synonym">Euphyllia ancora</name>
    <dbReference type="NCBI Taxonomy" id="46750"/>
    <lineage>
        <taxon>Eukaryota</taxon>
        <taxon>Metazoa</taxon>
        <taxon>Cnidaria</taxon>
        <taxon>Anthozoa</taxon>
        <taxon>Hexacorallia</taxon>
        <taxon>Scleractinia</taxon>
        <taxon>Caryophylliina</taxon>
        <taxon>Caryophylliidae</taxon>
        <taxon>Fimbriaphyllia</taxon>
    </lineage>
</organism>
<evidence type="ECO:0000259" key="17">
    <source>
        <dbReference type="PROSITE" id="PS50125"/>
    </source>
</evidence>
<evidence type="ECO:0000259" key="16">
    <source>
        <dbReference type="PROSITE" id="PS50011"/>
    </source>
</evidence>
<dbReference type="InterPro" id="IPR001828">
    <property type="entry name" value="ANF_lig-bd_rcpt"/>
</dbReference>
<evidence type="ECO:0000256" key="15">
    <source>
        <dbReference type="SAM" id="SignalP"/>
    </source>
</evidence>
<dbReference type="AlphaFoldDB" id="A0A4D6Q337"/>
<dbReference type="GO" id="GO:0004383">
    <property type="term" value="F:guanylate cyclase activity"/>
    <property type="evidence" value="ECO:0007669"/>
    <property type="project" value="UniProtKB-EC"/>
</dbReference>
<dbReference type="SUPFAM" id="SSF56112">
    <property type="entry name" value="Protein kinase-like (PK-like)"/>
    <property type="match status" value="1"/>
</dbReference>
<feature type="domain" description="Guanylate cyclase" evidence="17">
    <location>
        <begin position="849"/>
        <end position="979"/>
    </location>
</feature>
<evidence type="ECO:0000256" key="11">
    <source>
        <dbReference type="ARBA" id="ARBA00023239"/>
    </source>
</evidence>
<sequence>MKIALFLWSIICFVYLCHGRDIKMGIFVPFTGSWPGGPKMASAILIAMDKVNQDPYWLQGHTLTYLVRDGRCEAKSSLEILADYYTVESPKVDVYIGPGCSAGCIPGAYLAAHWNIPMISWGCTASVLSDKTLYPYFVRTAGTYTGFGDLMRALLTQYSWDRAGIMASTETVYSEIGNTVKVSLEKDGKFSVPFFGSFDPGATDVSKLKSMLRSMATKARVFLFLCYGGAFRKLMLSLYDLGLLNGEYVVVTIETLPDSCKATASTQDGRDAEACKAYEGVIEVSQYIPDSQEYEDFTFAVYNRMPEMNYTMNAPNETNIFAAYLHDAILLYAHAINESLNKNMSITDGKNISKSMIGKEFLGVSGPVGINEKGDRAASYRIQSFGSGMQSKRVANFFGTTGQLQLLNKTIIWPGGTTKIPIGRPACGFDNEFCKADAKEEDPIWPYILAGSLVVVLLVGVVVGVVLWQRKQAFEAALLARTWAVKYEDIKWPKNKGKLGSRKSMASMVGSERGSMDEIRGQIFTVLGTYEGNMVAVKNIQKAKVNLDRDVLLELKEMKDLTHQNINTFVGACVDPGNICILTQYCNKGSLQDVLHNDTLKLDWMFKMSIASDIARGMNFLHNSPIQIHGNLKSSNVLIDSRWTCKVTDHGLFLFKEGQEIDVEAGSEAKYYDALWTAPEHILNNSFPRSQNGDVFSYGIILSEILTRGLPYSMYEDFSARTIIDRVQKGVNPVLRPRITKDLAEHHLFIQMMKQCWEQDATLRPKFSECLKLLKQMNKGEDINIMDTMITMMEKYTDHLEDIVAERTAELAAEKAKTDELLFRMLPRSVAEELKRGQPVTAESFDSVTIFFSDIVGFTKIASDSTPLQVVDLLNDLYTCFDEIIDMHDVYKVETIGDSYMVSSGLPTRNGNRHAGEIANMSLDLLSAMTTFTVRHLPETQLQLRIGMHSGFVVAGVVGLKMPRYCLFGDTVNYASRMESSGMALCIHVSPESKVILDQLGGYHLEERGEVEMKGKGKKMTYWLKGRDGFDKPLPDLSLQAGMDEHTFK</sequence>
<dbReference type="InterPro" id="IPR001054">
    <property type="entry name" value="A/G_cyclase"/>
</dbReference>
<keyword evidence="12 14" id="KW-0141">cGMP biosynthesis</keyword>
<dbReference type="InterPro" id="IPR028082">
    <property type="entry name" value="Peripla_BP_I"/>
</dbReference>
<dbReference type="InterPro" id="IPR018297">
    <property type="entry name" value="A/G_cyclase_CS"/>
</dbReference>
<dbReference type="SMART" id="SM00044">
    <property type="entry name" value="CYCc"/>
    <property type="match status" value="1"/>
</dbReference>
<dbReference type="SUPFAM" id="SSF55073">
    <property type="entry name" value="Nucleotide cyclase"/>
    <property type="match status" value="1"/>
</dbReference>
<dbReference type="InterPro" id="IPR000719">
    <property type="entry name" value="Prot_kinase_dom"/>
</dbReference>
<dbReference type="SUPFAM" id="SSF53822">
    <property type="entry name" value="Periplasmic binding protein-like I"/>
    <property type="match status" value="1"/>
</dbReference>
<evidence type="ECO:0000256" key="14">
    <source>
        <dbReference type="RuleBase" id="RU003431"/>
    </source>
</evidence>
<dbReference type="GO" id="GO:0004016">
    <property type="term" value="F:adenylate cyclase activity"/>
    <property type="evidence" value="ECO:0007669"/>
    <property type="project" value="TreeGrafter"/>
</dbReference>
<evidence type="ECO:0000256" key="10">
    <source>
        <dbReference type="ARBA" id="ARBA00023180"/>
    </source>
</evidence>
<keyword evidence="3" id="KW-0812">Transmembrane</keyword>
<evidence type="ECO:0000256" key="5">
    <source>
        <dbReference type="ARBA" id="ARBA00022741"/>
    </source>
</evidence>
<evidence type="ECO:0000256" key="6">
    <source>
        <dbReference type="ARBA" id="ARBA00022989"/>
    </source>
</evidence>
<dbReference type="GO" id="GO:0005524">
    <property type="term" value="F:ATP binding"/>
    <property type="evidence" value="ECO:0007669"/>
    <property type="project" value="InterPro"/>
</dbReference>
<dbReference type="PANTHER" id="PTHR11920">
    <property type="entry name" value="GUANYLYL CYCLASE"/>
    <property type="match status" value="1"/>
</dbReference>
<dbReference type="EC" id="4.6.1.2" evidence="2 14"/>
<dbReference type="FunFam" id="3.30.70.1230:FF:000004">
    <property type="entry name" value="Guanylate cyclase"/>
    <property type="match status" value="1"/>
</dbReference>
<dbReference type="Pfam" id="PF00211">
    <property type="entry name" value="Guanylate_cyc"/>
    <property type="match status" value="1"/>
</dbReference>
<proteinExistence type="evidence at transcript level"/>
<dbReference type="Gene3D" id="3.30.70.1230">
    <property type="entry name" value="Nucleotide cyclase"/>
    <property type="match status" value="1"/>
</dbReference>
<gene>
    <name evidence="18" type="primary">rGC1</name>
</gene>
<dbReference type="InterPro" id="IPR011009">
    <property type="entry name" value="Kinase-like_dom_sf"/>
</dbReference>
<evidence type="ECO:0000256" key="12">
    <source>
        <dbReference type="ARBA" id="ARBA00023293"/>
    </source>
</evidence>
<dbReference type="PROSITE" id="PS50125">
    <property type="entry name" value="GUANYLATE_CYCLASE_2"/>
    <property type="match status" value="1"/>
</dbReference>
<feature type="signal peptide" evidence="15">
    <location>
        <begin position="1"/>
        <end position="19"/>
    </location>
</feature>
<dbReference type="PANTHER" id="PTHR11920:SF496">
    <property type="entry name" value="GUANYLATE CYCLASE"/>
    <property type="match status" value="1"/>
</dbReference>
<reference evidence="18" key="1">
    <citation type="submission" date="2018-09" db="EMBL/GenBank/DDBJ databases">
        <title>Natriuretic peptide receptor in Euhpyllia ancora.</title>
        <authorList>
            <person name="Zhang Y."/>
            <person name="Chiu Y.-L."/>
            <person name="Shikina S."/>
        </authorList>
    </citation>
    <scope>NUCLEOTIDE SEQUENCE</scope>
</reference>
<dbReference type="CDD" id="cd06352">
    <property type="entry name" value="PBP1_NPR_GC-like"/>
    <property type="match status" value="1"/>
</dbReference>
<dbReference type="GO" id="GO:0005886">
    <property type="term" value="C:plasma membrane"/>
    <property type="evidence" value="ECO:0007669"/>
    <property type="project" value="TreeGrafter"/>
</dbReference>
<evidence type="ECO:0000256" key="8">
    <source>
        <dbReference type="ARBA" id="ARBA00023136"/>
    </source>
</evidence>
<dbReference type="GO" id="GO:0001653">
    <property type="term" value="F:peptide receptor activity"/>
    <property type="evidence" value="ECO:0007669"/>
    <property type="project" value="TreeGrafter"/>
</dbReference>
<dbReference type="Pfam" id="PF07714">
    <property type="entry name" value="PK_Tyr_Ser-Thr"/>
    <property type="match status" value="1"/>
</dbReference>
<comment type="catalytic activity">
    <reaction evidence="14">
        <text>GTP = 3',5'-cyclic GMP + diphosphate</text>
        <dbReference type="Rhea" id="RHEA:13665"/>
        <dbReference type="ChEBI" id="CHEBI:33019"/>
        <dbReference type="ChEBI" id="CHEBI:37565"/>
        <dbReference type="ChEBI" id="CHEBI:57746"/>
        <dbReference type="EC" id="4.6.1.2"/>
    </reaction>
</comment>
<keyword evidence="7" id="KW-0342">GTP-binding</keyword>
<feature type="domain" description="Protein kinase" evidence="16">
    <location>
        <begin position="505"/>
        <end position="777"/>
    </location>
</feature>
<evidence type="ECO:0000256" key="9">
    <source>
        <dbReference type="ARBA" id="ARBA00023170"/>
    </source>
</evidence>
<comment type="similarity">
    <text evidence="13">Belongs to the adenylyl cyclase class-4/guanylyl cyclase family.</text>
</comment>
<keyword evidence="5" id="KW-0547">Nucleotide-binding</keyword>
<name>A0A4D6Q337_FIMAN</name>
<evidence type="ECO:0000256" key="2">
    <source>
        <dbReference type="ARBA" id="ARBA00012202"/>
    </source>
</evidence>
<keyword evidence="6" id="KW-1133">Transmembrane helix</keyword>
<evidence type="ECO:0000256" key="4">
    <source>
        <dbReference type="ARBA" id="ARBA00022729"/>
    </source>
</evidence>
<dbReference type="GO" id="GO:0035556">
    <property type="term" value="P:intracellular signal transduction"/>
    <property type="evidence" value="ECO:0007669"/>
    <property type="project" value="InterPro"/>
</dbReference>
<dbReference type="GO" id="GO:0004672">
    <property type="term" value="F:protein kinase activity"/>
    <property type="evidence" value="ECO:0007669"/>
    <property type="project" value="InterPro"/>
</dbReference>
<evidence type="ECO:0000256" key="13">
    <source>
        <dbReference type="RuleBase" id="RU000405"/>
    </source>
</evidence>
<evidence type="ECO:0000313" key="18">
    <source>
        <dbReference type="EMBL" id="QCF40878.1"/>
    </source>
</evidence>
<accession>A0A4D6Q337</accession>
<comment type="subcellular location">
    <subcellularLocation>
        <location evidence="1">Membrane</location>
        <topology evidence="1">Single-pass type I membrane protein</topology>
    </subcellularLocation>
</comment>
<evidence type="ECO:0000256" key="1">
    <source>
        <dbReference type="ARBA" id="ARBA00004479"/>
    </source>
</evidence>
<dbReference type="EMBL" id="MH894389">
    <property type="protein sequence ID" value="QCF40878.1"/>
    <property type="molecule type" value="mRNA"/>
</dbReference>
<dbReference type="InterPro" id="IPR029787">
    <property type="entry name" value="Nucleotide_cyclase"/>
</dbReference>
<dbReference type="Gene3D" id="1.10.510.10">
    <property type="entry name" value="Transferase(Phosphotransferase) domain 1"/>
    <property type="match status" value="1"/>
</dbReference>
<feature type="chain" id="PRO_5020041497" description="Guanylate cyclase" evidence="15">
    <location>
        <begin position="20"/>
        <end position="1049"/>
    </location>
</feature>
<evidence type="ECO:0000256" key="7">
    <source>
        <dbReference type="ARBA" id="ARBA00023134"/>
    </source>
</evidence>
<keyword evidence="11 13" id="KW-0456">Lyase</keyword>